<dbReference type="EMBL" id="PYQT01000054">
    <property type="protein sequence ID" value="PSY36908.1"/>
    <property type="molecule type" value="Genomic_DNA"/>
</dbReference>
<reference evidence="1 2" key="1">
    <citation type="submission" date="2018-03" db="EMBL/GenBank/DDBJ databases">
        <title>Whole Genome Sequencing of Escherichia coli isolates from wildlife.</title>
        <authorList>
            <person name="Whitehouse C.A."/>
            <person name="Lacher D.W."/>
            <person name="Mammel M.K."/>
            <person name="Barnaba T."/>
            <person name="Lorch J.M."/>
        </authorList>
    </citation>
    <scope>NUCLEOTIDE SEQUENCE [LARGE SCALE GENOMIC DNA]</scope>
    <source>
        <strain evidence="1 2">20507-2</strain>
    </source>
</reference>
<sequence length="70" mass="7806">MTSDNLDSKPTIEDVDFKHLICVAGGIIEDLKGPFIFKAPENIRRLLNHKGVNEISNLSQKFNADSPSCY</sequence>
<proteinExistence type="predicted"/>
<keyword evidence="2" id="KW-1185">Reference proteome</keyword>
<organism evidence="1 2">
    <name type="scientific">Escherichia albertii</name>
    <dbReference type="NCBI Taxonomy" id="208962"/>
    <lineage>
        <taxon>Bacteria</taxon>
        <taxon>Pseudomonadati</taxon>
        <taxon>Pseudomonadota</taxon>
        <taxon>Gammaproteobacteria</taxon>
        <taxon>Enterobacterales</taxon>
        <taxon>Enterobacteriaceae</taxon>
        <taxon>Escherichia</taxon>
    </lineage>
</organism>
<protein>
    <submittedName>
        <fullName evidence="1">Uncharacterized protein</fullName>
    </submittedName>
</protein>
<dbReference type="Proteomes" id="UP000240382">
    <property type="component" value="Unassembled WGS sequence"/>
</dbReference>
<accession>A0ABX5HAT7</accession>
<name>A0ABX5HAT7_ESCAL</name>
<comment type="caution">
    <text evidence="1">The sequence shown here is derived from an EMBL/GenBank/DDBJ whole genome shotgun (WGS) entry which is preliminary data.</text>
</comment>
<evidence type="ECO:0000313" key="2">
    <source>
        <dbReference type="Proteomes" id="UP000240382"/>
    </source>
</evidence>
<gene>
    <name evidence="1" type="ORF">C7B09_24330</name>
</gene>
<evidence type="ECO:0000313" key="1">
    <source>
        <dbReference type="EMBL" id="PSY36908.1"/>
    </source>
</evidence>